<evidence type="ECO:0000256" key="1">
    <source>
        <dbReference type="ARBA" id="ARBA00004651"/>
    </source>
</evidence>
<evidence type="ECO:0000256" key="5">
    <source>
        <dbReference type="ARBA" id="ARBA00022741"/>
    </source>
</evidence>
<dbReference type="PANTHER" id="PTHR32309">
    <property type="entry name" value="TYROSINE-PROTEIN KINASE"/>
    <property type="match status" value="1"/>
</dbReference>
<dbReference type="GO" id="GO:0004713">
    <property type="term" value="F:protein tyrosine kinase activity"/>
    <property type="evidence" value="ECO:0007669"/>
    <property type="project" value="UniProtKB-KW"/>
</dbReference>
<evidence type="ECO:0000256" key="3">
    <source>
        <dbReference type="ARBA" id="ARBA00022475"/>
    </source>
</evidence>
<dbReference type="InterPro" id="IPR005702">
    <property type="entry name" value="Wzc-like_C"/>
</dbReference>
<keyword evidence="11" id="KW-0808">Transferase</keyword>
<sequence>MELREYVHVLRRSWLLVLACVLLGGLLAAATSWRQTKMYAASVTMVVSSSEEAANAASAYQGGLLSQQRVKSYANLVASERVASDVIARLHLAESPAALSARIEAQAVPDTVLLRAVVHDADPQRAKSIADSVGEAFSAAVERIERPAEDEPPSVHVRVWERAKVPTAPISPQPVRNVAIGLFLGVIVGIAAGIGRHRLDTSIGGDSDASVITGAATLGMIGYDSDAGRHPLIVHLSPHSRRAEAFRQLRTNLQFVNIDTGPRSILVTSSVAQEGKSTTVCNLAIALAQGGARVCLVEGDLRRPSFGEYLGIESAAGLTSVLIGAAELDDVLQPWGEGRVGDGRIEILPSGPVPPNPSELLGSRNMAELLEVLDSRFDIVLIDTPPLLPVTDAAVLATRVDGALLVARTGRTRREQLRRAVGALRAVDANLLGTVLTMMPTKGANSHYYGDYEIYAPHPRHLRSRGEAGIPNELSPAIPAQGRVRATSAAGTSSSDGRPADSRPADGGSSDTRVADGRAAKPTAAARKAATRAAVEADSRLGGRRGSRSKPRSAPEPSTQSATSAAAEGTDQVSAEDSPAVEIAAQRQPDEPTAPLAYGTADYPDHPAGR</sequence>
<evidence type="ECO:0000256" key="9">
    <source>
        <dbReference type="SAM" id="MobiDB-lite"/>
    </source>
</evidence>
<evidence type="ECO:0000256" key="4">
    <source>
        <dbReference type="ARBA" id="ARBA00022692"/>
    </source>
</evidence>
<feature type="compositionally biased region" description="Low complexity" evidence="9">
    <location>
        <begin position="520"/>
        <end position="534"/>
    </location>
</feature>
<evidence type="ECO:0000313" key="11">
    <source>
        <dbReference type="EMBL" id="CUU55558.1"/>
    </source>
</evidence>
<name>A0A0S4QM00_9ACTN</name>
<dbReference type="InterPro" id="IPR003856">
    <property type="entry name" value="LPS_length_determ_N"/>
</dbReference>
<evidence type="ECO:0000256" key="7">
    <source>
        <dbReference type="ARBA" id="ARBA00022989"/>
    </source>
</evidence>
<comment type="subcellular location">
    <subcellularLocation>
        <location evidence="1">Cell membrane</location>
        <topology evidence="1">Multi-pass membrane protein</topology>
    </subcellularLocation>
</comment>
<organism evidence="11 12">
    <name type="scientific">Parafrankia irregularis</name>
    <dbReference type="NCBI Taxonomy" id="795642"/>
    <lineage>
        <taxon>Bacteria</taxon>
        <taxon>Bacillati</taxon>
        <taxon>Actinomycetota</taxon>
        <taxon>Actinomycetes</taxon>
        <taxon>Frankiales</taxon>
        <taxon>Frankiaceae</taxon>
        <taxon>Parafrankia</taxon>
    </lineage>
</organism>
<feature type="compositionally biased region" description="Basic residues" evidence="9">
    <location>
        <begin position="542"/>
        <end position="551"/>
    </location>
</feature>
<dbReference type="NCBIfam" id="TIGR01007">
    <property type="entry name" value="eps_fam"/>
    <property type="match status" value="1"/>
</dbReference>
<evidence type="ECO:0000256" key="6">
    <source>
        <dbReference type="ARBA" id="ARBA00022840"/>
    </source>
</evidence>
<keyword evidence="4" id="KW-0812">Transmembrane</keyword>
<dbReference type="Gene3D" id="3.40.50.300">
    <property type="entry name" value="P-loop containing nucleotide triphosphate hydrolases"/>
    <property type="match status" value="1"/>
</dbReference>
<evidence type="ECO:0000256" key="8">
    <source>
        <dbReference type="ARBA" id="ARBA00023136"/>
    </source>
</evidence>
<evidence type="ECO:0000256" key="2">
    <source>
        <dbReference type="ARBA" id="ARBA00006683"/>
    </source>
</evidence>
<keyword evidence="8" id="KW-0472">Membrane</keyword>
<gene>
    <name evidence="11" type="ORF">Ga0074812_105210</name>
</gene>
<evidence type="ECO:0000259" key="10">
    <source>
        <dbReference type="Pfam" id="PF02706"/>
    </source>
</evidence>
<protein>
    <submittedName>
        <fullName evidence="11">Non-specific protein-tyrosine kinase</fullName>
    </submittedName>
</protein>
<reference evidence="12" key="1">
    <citation type="submission" date="2015-11" db="EMBL/GenBank/DDBJ databases">
        <authorList>
            <person name="Varghese N."/>
        </authorList>
    </citation>
    <scope>NUCLEOTIDE SEQUENCE [LARGE SCALE GENOMIC DNA]</scope>
    <source>
        <strain evidence="12">DSM 45899</strain>
    </source>
</reference>
<accession>A0A0S4QM00</accession>
<keyword evidence="11" id="KW-0829">Tyrosine-protein kinase</keyword>
<dbReference type="GO" id="GO:0005886">
    <property type="term" value="C:plasma membrane"/>
    <property type="evidence" value="ECO:0007669"/>
    <property type="project" value="UniProtKB-SubCell"/>
</dbReference>
<keyword evidence="5" id="KW-0547">Nucleotide-binding</keyword>
<feature type="compositionally biased region" description="Low complexity" evidence="9">
    <location>
        <begin position="486"/>
        <end position="495"/>
    </location>
</feature>
<dbReference type="InterPro" id="IPR050445">
    <property type="entry name" value="Bact_polysacc_biosynth/exp"/>
</dbReference>
<dbReference type="Proteomes" id="UP000198802">
    <property type="component" value="Unassembled WGS sequence"/>
</dbReference>
<dbReference type="CDD" id="cd05387">
    <property type="entry name" value="BY-kinase"/>
    <property type="match status" value="1"/>
</dbReference>
<dbReference type="RefSeq" id="WP_091274224.1">
    <property type="nucleotide sequence ID" value="NZ_FAOZ01000005.1"/>
</dbReference>
<keyword evidence="11" id="KW-0418">Kinase</keyword>
<dbReference type="GO" id="GO:0005524">
    <property type="term" value="F:ATP binding"/>
    <property type="evidence" value="ECO:0007669"/>
    <property type="project" value="UniProtKB-KW"/>
</dbReference>
<keyword evidence="6" id="KW-0067">ATP-binding</keyword>
<keyword evidence="7" id="KW-1133">Transmembrane helix</keyword>
<dbReference type="Pfam" id="PF09140">
    <property type="entry name" value="MipZ"/>
    <property type="match status" value="1"/>
</dbReference>
<dbReference type="InterPro" id="IPR015223">
    <property type="entry name" value="MipZ"/>
</dbReference>
<dbReference type="Pfam" id="PF02706">
    <property type="entry name" value="Wzz"/>
    <property type="match status" value="1"/>
</dbReference>
<proteinExistence type="inferred from homology"/>
<dbReference type="PANTHER" id="PTHR32309:SF31">
    <property type="entry name" value="CAPSULAR EXOPOLYSACCHARIDE FAMILY"/>
    <property type="match status" value="1"/>
</dbReference>
<dbReference type="AlphaFoldDB" id="A0A0S4QM00"/>
<dbReference type="SUPFAM" id="SSF52540">
    <property type="entry name" value="P-loop containing nucleoside triphosphate hydrolases"/>
    <property type="match status" value="1"/>
</dbReference>
<comment type="similarity">
    <text evidence="2">Belongs to the CpsC/CapA family.</text>
</comment>
<feature type="region of interest" description="Disordered" evidence="9">
    <location>
        <begin position="463"/>
        <end position="610"/>
    </location>
</feature>
<dbReference type="InterPro" id="IPR027417">
    <property type="entry name" value="P-loop_NTPase"/>
</dbReference>
<feature type="domain" description="Polysaccharide chain length determinant N-terminal" evidence="10">
    <location>
        <begin position="2"/>
        <end position="89"/>
    </location>
</feature>
<keyword evidence="12" id="KW-1185">Reference proteome</keyword>
<keyword evidence="3" id="KW-1003">Cell membrane</keyword>
<evidence type="ECO:0000313" key="12">
    <source>
        <dbReference type="Proteomes" id="UP000198802"/>
    </source>
</evidence>
<dbReference type="EMBL" id="FAOZ01000005">
    <property type="protein sequence ID" value="CUU55558.1"/>
    <property type="molecule type" value="Genomic_DNA"/>
</dbReference>